<dbReference type="EMBL" id="SNRW01000618">
    <property type="protein sequence ID" value="KAA6400121.1"/>
    <property type="molecule type" value="Genomic_DNA"/>
</dbReference>
<feature type="region of interest" description="Disordered" evidence="2">
    <location>
        <begin position="430"/>
        <end position="507"/>
    </location>
</feature>
<evidence type="ECO:0000256" key="1">
    <source>
        <dbReference type="PROSITE-ProRule" id="PRU00235"/>
    </source>
</evidence>
<feature type="compositionally biased region" description="Low complexity" evidence="2">
    <location>
        <begin position="456"/>
        <end position="502"/>
    </location>
</feature>
<evidence type="ECO:0000256" key="2">
    <source>
        <dbReference type="SAM" id="MobiDB-lite"/>
    </source>
</evidence>
<feature type="compositionally biased region" description="Low complexity" evidence="2">
    <location>
        <begin position="430"/>
        <end position="440"/>
    </location>
</feature>
<gene>
    <name evidence="3" type="ORF">EZS28_004356</name>
</gene>
<dbReference type="PROSITE" id="PS50012">
    <property type="entry name" value="RCC1_3"/>
    <property type="match status" value="2"/>
</dbReference>
<dbReference type="PROSITE" id="PS00626">
    <property type="entry name" value="RCC1_2"/>
    <property type="match status" value="1"/>
</dbReference>
<dbReference type="Gene3D" id="2.130.10.30">
    <property type="entry name" value="Regulator of chromosome condensation 1/beta-lactamase-inhibitor protein II"/>
    <property type="match status" value="1"/>
</dbReference>
<reference evidence="3 4" key="1">
    <citation type="submission" date="2019-03" db="EMBL/GenBank/DDBJ databases">
        <title>Single cell metagenomics reveals metabolic interactions within the superorganism composed of flagellate Streblomastix strix and complex community of Bacteroidetes bacteria on its surface.</title>
        <authorList>
            <person name="Treitli S.C."/>
            <person name="Kolisko M."/>
            <person name="Husnik F."/>
            <person name="Keeling P."/>
            <person name="Hampl V."/>
        </authorList>
    </citation>
    <scope>NUCLEOTIDE SEQUENCE [LARGE SCALE GENOMIC DNA]</scope>
    <source>
        <strain evidence="3">ST1C</strain>
    </source>
</reference>
<organism evidence="3 4">
    <name type="scientific">Streblomastix strix</name>
    <dbReference type="NCBI Taxonomy" id="222440"/>
    <lineage>
        <taxon>Eukaryota</taxon>
        <taxon>Metamonada</taxon>
        <taxon>Preaxostyla</taxon>
        <taxon>Oxymonadida</taxon>
        <taxon>Streblomastigidae</taxon>
        <taxon>Streblomastix</taxon>
    </lineage>
</organism>
<dbReference type="AlphaFoldDB" id="A0A5J4WYX9"/>
<accession>A0A5J4WYX9</accession>
<comment type="caution">
    <text evidence="3">The sequence shown here is derived from an EMBL/GenBank/DDBJ whole genome shotgun (WGS) entry which is preliminary data.</text>
</comment>
<dbReference type="InterPro" id="IPR051553">
    <property type="entry name" value="Ran_GTPase-activating"/>
</dbReference>
<dbReference type="PRINTS" id="PR00633">
    <property type="entry name" value="RCCNDNSATION"/>
</dbReference>
<dbReference type="PANTHER" id="PTHR45982:SF1">
    <property type="entry name" value="REGULATOR OF CHROMOSOME CONDENSATION"/>
    <property type="match status" value="1"/>
</dbReference>
<proteinExistence type="predicted"/>
<dbReference type="InterPro" id="IPR000408">
    <property type="entry name" value="Reg_chr_condens"/>
</dbReference>
<sequence length="606" mass="66326">MQPDSYAEGIIFMPQAKFWVHFLSSQQQHKILAVAICMSYDENGQKEGKVVAVVRDDCSLWMSAPSETECDLSEVKIFDEEKGKKKEVKFKNIKAGEGHFIALSVKGHLYTWGTNNYGQCASKTGLHTKVKQPWKKIPMFSSDDGLVQSSYGPSPIRTYSTAYYHTAVILMNGAVFVFGDNGGGQLGIDKKYGKIDQPIEITLREPIEENGDEGKVIYFAGGWLHSLFLTETGHVYACGDNESGQLGLGLKGKRTEYLCTPTLINPEFFCSGNKNRGSSGSLVDYKEPVFKIMAGGDHCAAVTVRGNLFLWGFNDQTQTGIKRESSEVEEPINTLLSSSSSTLVKKSNSSLPLSPILWHPCPVSRQIIAGGERFEDAALAWKSTVIATEFGKLFASGEYFPFSGSNMIILQASLSPRFKHNLDHLRSSSLSLIQPGSSPSHSNQLPRSSKGGSGLGRSTSPMGSSSPMSQQSSSPLLSPPKQQSLLKSSDSSPPEQSQQSSESELEQALRFLQTSSNDDSSQPGGGQSSARYMQMIEDYSFTEIIKGIQQSPFHISPIFDSMIKNRSRIDARGSQTAAKTDGDINARYDMKMRLIGSYFGLIVLCN</sequence>
<protein>
    <submittedName>
        <fullName evidence="3">Uncharacterized protein</fullName>
    </submittedName>
</protein>
<dbReference type="InterPro" id="IPR009091">
    <property type="entry name" value="RCC1/BLIP-II"/>
</dbReference>
<dbReference type="Pfam" id="PF13540">
    <property type="entry name" value="RCC1_2"/>
    <property type="match status" value="2"/>
</dbReference>
<dbReference type="SUPFAM" id="SSF50985">
    <property type="entry name" value="RCC1/BLIP-II"/>
    <property type="match status" value="1"/>
</dbReference>
<evidence type="ECO:0000313" key="3">
    <source>
        <dbReference type="EMBL" id="KAA6400121.1"/>
    </source>
</evidence>
<feature type="repeat" description="RCC1" evidence="1">
    <location>
        <begin position="173"/>
        <end position="232"/>
    </location>
</feature>
<dbReference type="PANTHER" id="PTHR45982">
    <property type="entry name" value="REGULATOR OF CHROMOSOME CONDENSATION"/>
    <property type="match status" value="1"/>
</dbReference>
<dbReference type="Proteomes" id="UP000324800">
    <property type="component" value="Unassembled WGS sequence"/>
</dbReference>
<feature type="repeat" description="RCC1" evidence="1">
    <location>
        <begin position="233"/>
        <end position="305"/>
    </location>
</feature>
<name>A0A5J4WYX9_9EUKA</name>
<dbReference type="OrthoDB" id="526307at2759"/>
<evidence type="ECO:0000313" key="4">
    <source>
        <dbReference type="Proteomes" id="UP000324800"/>
    </source>
</evidence>